<protein>
    <submittedName>
        <fullName evidence="1">Uncharacterized protein</fullName>
    </submittedName>
</protein>
<organism evidence="1 2">
    <name type="scientific">Pseudomonas phage Andromeda</name>
    <dbReference type="NCBI Taxonomy" id="1873949"/>
    <lineage>
        <taxon>Viruses</taxon>
        <taxon>Duplodnaviria</taxon>
        <taxon>Heunggongvirae</taxon>
        <taxon>Uroviricota</taxon>
        <taxon>Caudoviricetes</taxon>
        <taxon>Autographivirales</taxon>
        <taxon>Autonotataviridae</taxon>
        <taxon>Bifseptvirus</taxon>
        <taxon>Bifseptvirus andromeda</taxon>
    </lineage>
</organism>
<evidence type="ECO:0000313" key="1">
    <source>
        <dbReference type="EMBL" id="ANU79095.1"/>
    </source>
</evidence>
<dbReference type="Proteomes" id="UP000203308">
    <property type="component" value="Segment"/>
</dbReference>
<accession>A0A1B1SEL6</accession>
<proteinExistence type="predicted"/>
<gene>
    <name evidence="1" type="ORF">Andromeda_20</name>
</gene>
<dbReference type="RefSeq" id="YP_009279542.1">
    <property type="nucleotide sequence ID" value="NC_031014.1"/>
</dbReference>
<dbReference type="EMBL" id="KX458241">
    <property type="protein sequence ID" value="ANU79095.1"/>
    <property type="molecule type" value="Genomic_DNA"/>
</dbReference>
<sequence length="63" mass="6969">MLDDVRQCTLHEPGECYIVAEAKAFAIVFKDTEKAITASMERATNKAMSMAMIEDSITSANRL</sequence>
<name>A0A1B1SEL6_9CAUD</name>
<dbReference type="GeneID" id="29062531"/>
<keyword evidence="2" id="KW-1185">Reference proteome</keyword>
<reference evidence="1 2" key="1">
    <citation type="submission" date="2016-06" db="EMBL/GenBank/DDBJ databases">
        <title>Genomic analysis of Andromeda: A phiKMVlikevirus infecting Pseudomonas syringae.</title>
        <authorList>
            <person name="Magill D.J."/>
            <person name="Krylov V.N."/>
            <person name="McGrath J.W."/>
            <person name="Allen C.C.R."/>
            <person name="Quinn J.P."/>
            <person name="Kulakov L.A."/>
        </authorList>
    </citation>
    <scope>NUCLEOTIDE SEQUENCE [LARGE SCALE GENOMIC DNA]</scope>
</reference>
<dbReference type="KEGG" id="vg:29062531"/>
<evidence type="ECO:0000313" key="2">
    <source>
        <dbReference type="Proteomes" id="UP000203308"/>
    </source>
</evidence>